<accession>A0ACB7Z5C9</accession>
<proteinExistence type="predicted"/>
<comment type="caution">
    <text evidence="1">The sequence shown here is derived from an EMBL/GenBank/DDBJ whole genome shotgun (WGS) entry which is preliminary data.</text>
</comment>
<organism evidence="1 2">
    <name type="scientific">Vaccinium darrowii</name>
    <dbReference type="NCBI Taxonomy" id="229202"/>
    <lineage>
        <taxon>Eukaryota</taxon>
        <taxon>Viridiplantae</taxon>
        <taxon>Streptophyta</taxon>
        <taxon>Embryophyta</taxon>
        <taxon>Tracheophyta</taxon>
        <taxon>Spermatophyta</taxon>
        <taxon>Magnoliopsida</taxon>
        <taxon>eudicotyledons</taxon>
        <taxon>Gunneridae</taxon>
        <taxon>Pentapetalae</taxon>
        <taxon>asterids</taxon>
        <taxon>Ericales</taxon>
        <taxon>Ericaceae</taxon>
        <taxon>Vaccinioideae</taxon>
        <taxon>Vaccinieae</taxon>
        <taxon>Vaccinium</taxon>
    </lineage>
</organism>
<dbReference type="EMBL" id="CM037154">
    <property type="protein sequence ID" value="KAH7860990.1"/>
    <property type="molecule type" value="Genomic_DNA"/>
</dbReference>
<dbReference type="Proteomes" id="UP000828048">
    <property type="component" value="Chromosome 4"/>
</dbReference>
<name>A0ACB7Z5C9_9ERIC</name>
<evidence type="ECO:0000313" key="1">
    <source>
        <dbReference type="EMBL" id="KAH7860990.1"/>
    </source>
</evidence>
<gene>
    <name evidence="1" type="ORF">Vadar_020331</name>
</gene>
<protein>
    <submittedName>
        <fullName evidence="1">Uncharacterized protein</fullName>
    </submittedName>
</protein>
<sequence>MTPLGLSRSSTPKSNGSQPMEYYSSCVFEQKSFDQLAASVASPSLRSILISSREPVEDEVASDKSQQRKILDSGYHELRSNQEGNAVSMSSEKEMGESQKTRRGTELSASRCNEDGNNLSTISEKALNGVEQIKSSDSASRDQTSQSSQEGPLSVIPVRALPRQSPDTSPSGDQTSVANQDGTSLSQMPDRVTDNLPQRHGSGTRDTSQSNQEGNGLPATPEKVRDSLQLSLSSNMESNLLKCDQEGRNSSRTPDKVSQDGYNWRKYGQKLVKGNEFIRSYYRCTHPNCPAKRQVERSQGGHITDTVYLGKHDHPKPQPSPQIAVGLVVPTKKRRDEPSLATGEDKSSNAHDTISHHVEPVETPRLSIVSPDGAVEGAISQSNRTTDAVDHSGIQDSKRQKSDISETPAGERRVVVQTMNAIDIVNDGYRWRKYGQKYVKGNANPRSYYRCSNPGCPAKKHVERAAHDPKMVIATYEGQHSHDMPPARTITVNAAGANSNVTSLNGESRSPPEEKSSVGLEMVVHASAN</sequence>
<keyword evidence="2" id="KW-1185">Reference proteome</keyword>
<reference evidence="1 2" key="1">
    <citation type="journal article" date="2021" name="Hortic Res">
        <title>High-quality reference genome and annotation aids understanding of berry development for evergreen blueberry (Vaccinium darrowii).</title>
        <authorList>
            <person name="Yu J."/>
            <person name="Hulse-Kemp A.M."/>
            <person name="Babiker E."/>
            <person name="Staton M."/>
        </authorList>
    </citation>
    <scope>NUCLEOTIDE SEQUENCE [LARGE SCALE GENOMIC DNA]</scope>
    <source>
        <strain evidence="2">cv. NJ 8807/NJ 8810</strain>
        <tissue evidence="1">Young leaf</tissue>
    </source>
</reference>
<evidence type="ECO:0000313" key="2">
    <source>
        <dbReference type="Proteomes" id="UP000828048"/>
    </source>
</evidence>